<keyword evidence="8" id="KW-0472">Membrane</keyword>
<proteinExistence type="inferred from homology"/>
<dbReference type="EMBL" id="JAUJFL010000004">
    <property type="protein sequence ID" value="KAK2605669.1"/>
    <property type="molecule type" value="Genomic_DNA"/>
</dbReference>
<dbReference type="PRINTS" id="PR00463">
    <property type="entry name" value="EP450I"/>
</dbReference>
<dbReference type="GO" id="GO:0005506">
    <property type="term" value="F:iron ion binding"/>
    <property type="evidence" value="ECO:0007669"/>
    <property type="project" value="InterPro"/>
</dbReference>
<dbReference type="GO" id="GO:0020037">
    <property type="term" value="F:heme binding"/>
    <property type="evidence" value="ECO:0007669"/>
    <property type="project" value="InterPro"/>
</dbReference>
<accession>A0AAD9SDE8</accession>
<keyword evidence="5 6" id="KW-0408">Iron</keyword>
<gene>
    <name evidence="9" type="ORF">N8I77_008491</name>
</gene>
<keyword evidence="8" id="KW-0812">Transmembrane</keyword>
<keyword evidence="8" id="KW-1133">Transmembrane helix</keyword>
<keyword evidence="10" id="KW-1185">Reference proteome</keyword>
<reference evidence="9" key="1">
    <citation type="submission" date="2023-06" db="EMBL/GenBank/DDBJ databases">
        <authorList>
            <person name="Noh H."/>
        </authorList>
    </citation>
    <scope>NUCLEOTIDE SEQUENCE</scope>
    <source>
        <strain evidence="9">DUCC20226</strain>
    </source>
</reference>
<dbReference type="Pfam" id="PF00067">
    <property type="entry name" value="p450"/>
    <property type="match status" value="1"/>
</dbReference>
<keyword evidence="7" id="KW-0503">Monooxygenase</keyword>
<comment type="caution">
    <text evidence="9">The sequence shown here is derived from an EMBL/GenBank/DDBJ whole genome shotgun (WGS) entry which is preliminary data.</text>
</comment>
<name>A0AAD9SDE8_PHOAM</name>
<organism evidence="9 10">
    <name type="scientific">Phomopsis amygdali</name>
    <name type="common">Fusicoccum amygdali</name>
    <dbReference type="NCBI Taxonomy" id="1214568"/>
    <lineage>
        <taxon>Eukaryota</taxon>
        <taxon>Fungi</taxon>
        <taxon>Dikarya</taxon>
        <taxon>Ascomycota</taxon>
        <taxon>Pezizomycotina</taxon>
        <taxon>Sordariomycetes</taxon>
        <taxon>Sordariomycetidae</taxon>
        <taxon>Diaporthales</taxon>
        <taxon>Diaporthaceae</taxon>
        <taxon>Diaporthe</taxon>
    </lineage>
</organism>
<evidence type="ECO:0000256" key="7">
    <source>
        <dbReference type="RuleBase" id="RU000461"/>
    </source>
</evidence>
<dbReference type="SUPFAM" id="SSF48264">
    <property type="entry name" value="Cytochrome P450"/>
    <property type="match status" value="1"/>
</dbReference>
<evidence type="ECO:0000313" key="9">
    <source>
        <dbReference type="EMBL" id="KAK2605669.1"/>
    </source>
</evidence>
<protein>
    <submittedName>
        <fullName evidence="9">Uncharacterized protein</fullName>
    </submittedName>
</protein>
<keyword evidence="3 6" id="KW-0349">Heme</keyword>
<comment type="similarity">
    <text evidence="2 7">Belongs to the cytochrome P450 family.</text>
</comment>
<dbReference type="Proteomes" id="UP001265746">
    <property type="component" value="Unassembled WGS sequence"/>
</dbReference>
<dbReference type="InterPro" id="IPR036396">
    <property type="entry name" value="Cyt_P450_sf"/>
</dbReference>
<dbReference type="GO" id="GO:0004497">
    <property type="term" value="F:monooxygenase activity"/>
    <property type="evidence" value="ECO:0007669"/>
    <property type="project" value="UniProtKB-KW"/>
</dbReference>
<dbReference type="PROSITE" id="PS00086">
    <property type="entry name" value="CYTOCHROME_P450"/>
    <property type="match status" value="1"/>
</dbReference>
<dbReference type="InterPro" id="IPR050121">
    <property type="entry name" value="Cytochrome_P450_monoxygenase"/>
</dbReference>
<dbReference type="Gene3D" id="1.10.630.10">
    <property type="entry name" value="Cytochrome P450"/>
    <property type="match status" value="1"/>
</dbReference>
<evidence type="ECO:0000256" key="5">
    <source>
        <dbReference type="ARBA" id="ARBA00023004"/>
    </source>
</evidence>
<keyword evidence="4 6" id="KW-0479">Metal-binding</keyword>
<dbReference type="InterPro" id="IPR017972">
    <property type="entry name" value="Cyt_P450_CS"/>
</dbReference>
<sequence>MASASSIISELRQKPASEQAALLIAVAVFAAFLRLIVIVTFGSLRHLPGPFSSRLTGLPLSIAAFKGRRAQWLYELHKQYGPVIRIAPGEVSVADPKHYRTVYSNPKTSHKDPGFYGAASFTGLDNIFQMVNREQHAARRKLVAAPYSLQSMHKLEHIIRNKAQLLTDRLLADATTSRHGTVDAYELLALFSFEVVCAAGFAKDFSTRSNALSVLKAMETSGPRFIFNSIFPPLKDASWNTKVPGRIGAVYSAHNYWYECSRQMVREYMDRKDSEDIQDYLLAPFRDGVDGWLGRQLSEAEFVEEAMGIMLAGSGTTSSTLTYLFYAISLPQHQHIQERLRQEVIAESDPDDLSVLRGAPYLNAVIKETLRLYPTIISTLPRILDQPVHIDGLQLPPGVTVGMQNYVHHRNPLIFPNPEAFIPERWLGGTNNEDMEAALTPFSLGRRNCIGQNLAWCELHVVVSKAVRTARLSFSSEMSEDDMEMDDRFTVAPRGGKLMLEVTPL</sequence>
<evidence type="ECO:0000256" key="1">
    <source>
        <dbReference type="ARBA" id="ARBA00001971"/>
    </source>
</evidence>
<evidence type="ECO:0000256" key="3">
    <source>
        <dbReference type="ARBA" id="ARBA00022617"/>
    </source>
</evidence>
<evidence type="ECO:0000256" key="8">
    <source>
        <dbReference type="SAM" id="Phobius"/>
    </source>
</evidence>
<dbReference type="InterPro" id="IPR002401">
    <property type="entry name" value="Cyt_P450_E_grp-I"/>
</dbReference>
<evidence type="ECO:0000256" key="4">
    <source>
        <dbReference type="ARBA" id="ARBA00022723"/>
    </source>
</evidence>
<evidence type="ECO:0000256" key="6">
    <source>
        <dbReference type="PIRSR" id="PIRSR602401-1"/>
    </source>
</evidence>
<dbReference type="PANTHER" id="PTHR24305">
    <property type="entry name" value="CYTOCHROME P450"/>
    <property type="match status" value="1"/>
</dbReference>
<feature type="transmembrane region" description="Helical" evidence="8">
    <location>
        <begin position="21"/>
        <end position="44"/>
    </location>
</feature>
<dbReference type="InterPro" id="IPR001128">
    <property type="entry name" value="Cyt_P450"/>
</dbReference>
<dbReference type="PRINTS" id="PR00385">
    <property type="entry name" value="P450"/>
</dbReference>
<dbReference type="GO" id="GO:0016705">
    <property type="term" value="F:oxidoreductase activity, acting on paired donors, with incorporation or reduction of molecular oxygen"/>
    <property type="evidence" value="ECO:0007669"/>
    <property type="project" value="InterPro"/>
</dbReference>
<comment type="cofactor">
    <cofactor evidence="1 6">
        <name>heme</name>
        <dbReference type="ChEBI" id="CHEBI:30413"/>
    </cofactor>
</comment>
<evidence type="ECO:0000313" key="10">
    <source>
        <dbReference type="Proteomes" id="UP001265746"/>
    </source>
</evidence>
<feature type="binding site" description="axial binding residue" evidence="6">
    <location>
        <position position="449"/>
    </location>
    <ligand>
        <name>heme</name>
        <dbReference type="ChEBI" id="CHEBI:30413"/>
    </ligand>
    <ligandPart>
        <name>Fe</name>
        <dbReference type="ChEBI" id="CHEBI:18248"/>
    </ligandPart>
</feature>
<dbReference type="AlphaFoldDB" id="A0AAD9SDE8"/>
<keyword evidence="7" id="KW-0560">Oxidoreductase</keyword>
<evidence type="ECO:0000256" key="2">
    <source>
        <dbReference type="ARBA" id="ARBA00010617"/>
    </source>
</evidence>
<dbReference type="PANTHER" id="PTHR24305:SF210">
    <property type="entry name" value="CYTOCHROME P450 MONOOXYGENASE ASQL-RELATED"/>
    <property type="match status" value="1"/>
</dbReference>